<protein>
    <submittedName>
        <fullName evidence="19">Sensor domain-containing diguanylate cyclase</fullName>
    </submittedName>
</protein>
<dbReference type="SMART" id="SM00052">
    <property type="entry name" value="EAL"/>
    <property type="match status" value="1"/>
</dbReference>
<evidence type="ECO:0000256" key="11">
    <source>
        <dbReference type="ARBA" id="ARBA00023136"/>
    </source>
</evidence>
<feature type="domain" description="PAC" evidence="15">
    <location>
        <begin position="367"/>
        <end position="417"/>
    </location>
</feature>
<dbReference type="AlphaFoldDB" id="A0A7M3MI37"/>
<evidence type="ECO:0000256" key="7">
    <source>
        <dbReference type="ARBA" id="ARBA00022777"/>
    </source>
</evidence>
<dbReference type="SUPFAM" id="SSF158472">
    <property type="entry name" value="HAMP domain-like"/>
    <property type="match status" value="1"/>
</dbReference>
<dbReference type="InterPro" id="IPR052155">
    <property type="entry name" value="Biofilm_reg_signaling"/>
</dbReference>
<evidence type="ECO:0000256" key="10">
    <source>
        <dbReference type="ARBA" id="ARBA00023012"/>
    </source>
</evidence>
<dbReference type="PROSITE" id="PS50887">
    <property type="entry name" value="GGDEF"/>
    <property type="match status" value="1"/>
</dbReference>
<keyword evidence="7" id="KW-0418">Kinase</keyword>
<dbReference type="InterPro" id="IPR001633">
    <property type="entry name" value="EAL_dom"/>
</dbReference>
<evidence type="ECO:0000259" key="16">
    <source>
        <dbReference type="PROSITE" id="PS50883"/>
    </source>
</evidence>
<name>A0A7M3MI37_9BACT</name>
<comment type="caution">
    <text evidence="19">The sequence shown here is derived from an EMBL/GenBank/DDBJ whole genome shotgun (WGS) entry which is preliminary data.</text>
</comment>
<dbReference type="PROSITE" id="PS50883">
    <property type="entry name" value="EAL"/>
    <property type="match status" value="1"/>
</dbReference>
<dbReference type="GO" id="GO:0005886">
    <property type="term" value="C:plasma membrane"/>
    <property type="evidence" value="ECO:0007669"/>
    <property type="project" value="UniProtKB-SubCell"/>
</dbReference>
<dbReference type="Gene3D" id="6.10.340.10">
    <property type="match status" value="1"/>
</dbReference>
<dbReference type="InterPro" id="IPR029151">
    <property type="entry name" value="Sensor-like_sf"/>
</dbReference>
<evidence type="ECO:0000259" key="18">
    <source>
        <dbReference type="PROSITE" id="PS50887"/>
    </source>
</evidence>
<dbReference type="Gene3D" id="3.30.450.20">
    <property type="entry name" value="PAS domain"/>
    <property type="match status" value="3"/>
</dbReference>
<dbReference type="PROSITE" id="PS50113">
    <property type="entry name" value="PAC"/>
    <property type="match status" value="2"/>
</dbReference>
<dbReference type="SMART" id="SM00086">
    <property type="entry name" value="PAC"/>
    <property type="match status" value="2"/>
</dbReference>
<dbReference type="SMART" id="SM00304">
    <property type="entry name" value="HAMP"/>
    <property type="match status" value="1"/>
</dbReference>
<evidence type="ECO:0000256" key="1">
    <source>
        <dbReference type="ARBA" id="ARBA00004651"/>
    </source>
</evidence>
<dbReference type="PROSITE" id="PS50112">
    <property type="entry name" value="PAS"/>
    <property type="match status" value="2"/>
</dbReference>
<reference evidence="19 20" key="1">
    <citation type="submission" date="2018-06" db="EMBL/GenBank/DDBJ databases">
        <title>Complete genome of Desulfovibrio indonesiensis P37SLT.</title>
        <authorList>
            <person name="Crispim J.S."/>
            <person name="Vidigal P.M.P."/>
            <person name="Silva L.C.F."/>
            <person name="Laguardia C.N."/>
            <person name="Araujo L.C."/>
            <person name="Dias R.S."/>
            <person name="Sousa M.P."/>
            <person name="Paula S.O."/>
            <person name="Silva C."/>
        </authorList>
    </citation>
    <scope>NUCLEOTIDE SEQUENCE [LARGE SCALE GENOMIC DNA]</scope>
    <source>
        <strain evidence="19 20">P37SLT</strain>
    </source>
</reference>
<accession>A0A7M3MI37</accession>
<dbReference type="Pfam" id="PF17203">
    <property type="entry name" value="sCache_3_2"/>
    <property type="match status" value="1"/>
</dbReference>
<comment type="subcellular location">
    <subcellularLocation>
        <location evidence="1">Cell membrane</location>
        <topology evidence="1">Multi-pass membrane protein</topology>
    </subcellularLocation>
</comment>
<dbReference type="GO" id="GO:0005524">
    <property type="term" value="F:ATP binding"/>
    <property type="evidence" value="ECO:0007669"/>
    <property type="project" value="UniProtKB-KW"/>
</dbReference>
<dbReference type="Gene3D" id="3.30.70.270">
    <property type="match status" value="1"/>
</dbReference>
<proteinExistence type="predicted"/>
<evidence type="ECO:0000256" key="9">
    <source>
        <dbReference type="ARBA" id="ARBA00022989"/>
    </source>
</evidence>
<dbReference type="GO" id="GO:0000160">
    <property type="term" value="P:phosphorelay signal transduction system"/>
    <property type="evidence" value="ECO:0007669"/>
    <property type="project" value="UniProtKB-KW"/>
</dbReference>
<dbReference type="InterPro" id="IPR000014">
    <property type="entry name" value="PAS"/>
</dbReference>
<evidence type="ECO:0000259" key="15">
    <source>
        <dbReference type="PROSITE" id="PS50113"/>
    </source>
</evidence>
<evidence type="ECO:0000313" key="20">
    <source>
        <dbReference type="Proteomes" id="UP000448292"/>
    </source>
</evidence>
<dbReference type="Pfam" id="PF00990">
    <property type="entry name" value="GGDEF"/>
    <property type="match status" value="1"/>
</dbReference>
<feature type="domain" description="HAMP" evidence="17">
    <location>
        <begin position="226"/>
        <end position="278"/>
    </location>
</feature>
<evidence type="ECO:0000256" key="12">
    <source>
        <dbReference type="SAM" id="Coils"/>
    </source>
</evidence>
<dbReference type="RefSeq" id="WP_144301713.1">
    <property type="nucleotide sequence ID" value="NZ_QMIE01000002.1"/>
</dbReference>
<dbReference type="CDD" id="cd00130">
    <property type="entry name" value="PAS"/>
    <property type="match status" value="2"/>
</dbReference>
<dbReference type="InterPro" id="IPR003660">
    <property type="entry name" value="HAMP_dom"/>
</dbReference>
<evidence type="ECO:0000256" key="3">
    <source>
        <dbReference type="ARBA" id="ARBA00022553"/>
    </source>
</evidence>
<feature type="domain" description="EAL" evidence="16">
    <location>
        <begin position="759"/>
        <end position="1020"/>
    </location>
</feature>
<dbReference type="SUPFAM" id="SSF103190">
    <property type="entry name" value="Sensory domain-like"/>
    <property type="match status" value="1"/>
</dbReference>
<keyword evidence="6" id="KW-0547">Nucleotide-binding</keyword>
<sequence>MDSASRQSNMMDSSESGVRGLLNQDSGAPQVVAPPPSRRSRLFLKILIFMVLVFGSIATVSSFLTAVILDSRLTEEYESKALALAGSLAESDLDNILARDASLIQARIDQYLQIEGVAYVLVTDDKGDILAHTFAPRIPHGIVDLYSSLAQSNDLAMKPFLEVTEIENENYIHAAYPILAGVGGWVHIGMDHSRITDFIHGGIMRYQVATLIIFLTSVVVAFIFTRNISKPLLRLADYAKRFAAHDFNTRIDIHSNDEVGVLAKSMQSMADDLSDLFEELEARVENATDELQETLTYLSAIMNNMANGLLVSDQEGRIRRYNPVFLNMFGLSSSDVESSTVSELLGEGFGRIVACPGASRPGGPIRGNREIEVLSRAGEVVPVEVTVSTVNLGGEMNVICIVRDITERRQAEEAYRRTHELLEQKVEERTRELKRANVQLKLEAAERSVVGEALRKAEAKYRAIFENAIEGIYQTTPEGCILSANPALARIFGYESPDEFIGSVSAIGSQLYVNPDARKEFLKRIEQNGEIKDFVSEVRRKDGSLIWVSENARKVADKNGETLYYEGSLEDITLRKATESELKHQAFHDPLTSLPNRMLFLDHLHMALERSKRRKGYLFAVLYLDLDRFKIINDSLGHNIGDELLAAVASILKDSVRGMDTVARFGGDEFAILLEDIDAPREAVKIAKRILNDISAPFHLQGHEVFTSASIGIVLVTEGYERPESILRDADTAMYRAKEHGKSRFKVFNQRMHDEALRTLELETDLRKASDAGELYVHYQPIVDLENWTIAGFEALLRWSHPRLGPIGPDEFIPLAEDAGLIFILGREVLASACEEAVRWRAMLDNLPRNGARPPHVSVNISGKQLMQPMLIGEVESVLEESGLDPRQLKLEITENVLMEHIALAEGMLARLRRIGIGLSMDDFGTGYSSLSYLRQFPIDTIKIDKDFISAAIHDKESEAIVSTVISLGRSLGLDVVAEGVETREHLDLLRLHGCRYAQGYLFSRPVSAQEAEQLILEGLGVLAT</sequence>
<dbReference type="PROSITE" id="PS50885">
    <property type="entry name" value="HAMP"/>
    <property type="match status" value="1"/>
</dbReference>
<feature type="transmembrane region" description="Helical" evidence="13">
    <location>
        <begin position="202"/>
        <end position="224"/>
    </location>
</feature>
<feature type="domain" description="PAS" evidence="14">
    <location>
        <begin position="457"/>
        <end position="498"/>
    </location>
</feature>
<keyword evidence="10" id="KW-0902">Two-component regulatory system</keyword>
<feature type="transmembrane region" description="Helical" evidence="13">
    <location>
        <begin position="46"/>
        <end position="69"/>
    </location>
</feature>
<evidence type="ECO:0000313" key="19">
    <source>
        <dbReference type="EMBL" id="TVM19356.1"/>
    </source>
</evidence>
<dbReference type="CDD" id="cd01948">
    <property type="entry name" value="EAL"/>
    <property type="match status" value="1"/>
</dbReference>
<evidence type="ECO:0000256" key="2">
    <source>
        <dbReference type="ARBA" id="ARBA00022475"/>
    </source>
</evidence>
<feature type="domain" description="PAC" evidence="15">
    <location>
        <begin position="532"/>
        <end position="584"/>
    </location>
</feature>
<keyword evidence="11 13" id="KW-0472">Membrane</keyword>
<dbReference type="InterPro" id="IPR033463">
    <property type="entry name" value="sCache_3"/>
</dbReference>
<dbReference type="SUPFAM" id="SSF55073">
    <property type="entry name" value="Nucleotide cyclase"/>
    <property type="match status" value="1"/>
</dbReference>
<keyword evidence="8" id="KW-0067">ATP-binding</keyword>
<dbReference type="InterPro" id="IPR029787">
    <property type="entry name" value="Nucleotide_cyclase"/>
</dbReference>
<dbReference type="PANTHER" id="PTHR44757:SF2">
    <property type="entry name" value="BIOFILM ARCHITECTURE MAINTENANCE PROTEIN MBAA"/>
    <property type="match status" value="1"/>
</dbReference>
<gene>
    <name evidence="19" type="ORF">DPQ33_03070</name>
</gene>
<feature type="coiled-coil region" evidence="12">
    <location>
        <begin position="408"/>
        <end position="443"/>
    </location>
</feature>
<dbReference type="CDD" id="cd01949">
    <property type="entry name" value="GGDEF"/>
    <property type="match status" value="1"/>
</dbReference>
<dbReference type="InterPro" id="IPR035965">
    <property type="entry name" value="PAS-like_dom_sf"/>
</dbReference>
<evidence type="ECO:0000256" key="5">
    <source>
        <dbReference type="ARBA" id="ARBA00022692"/>
    </source>
</evidence>
<dbReference type="SUPFAM" id="SSF141868">
    <property type="entry name" value="EAL domain-like"/>
    <property type="match status" value="1"/>
</dbReference>
<dbReference type="NCBIfam" id="TIGR00254">
    <property type="entry name" value="GGDEF"/>
    <property type="match status" value="1"/>
</dbReference>
<dbReference type="PANTHER" id="PTHR44757">
    <property type="entry name" value="DIGUANYLATE CYCLASE DGCP"/>
    <property type="match status" value="1"/>
</dbReference>
<keyword evidence="5 13" id="KW-0812">Transmembrane</keyword>
<feature type="domain" description="PAS" evidence="14">
    <location>
        <begin position="294"/>
        <end position="336"/>
    </location>
</feature>
<dbReference type="InterPro" id="IPR001610">
    <property type="entry name" value="PAC"/>
</dbReference>
<dbReference type="InterPro" id="IPR043128">
    <property type="entry name" value="Rev_trsase/Diguanyl_cyclase"/>
</dbReference>
<dbReference type="SMART" id="SM00091">
    <property type="entry name" value="PAS"/>
    <property type="match status" value="2"/>
</dbReference>
<dbReference type="FunFam" id="3.30.70.270:FF:000001">
    <property type="entry name" value="Diguanylate cyclase domain protein"/>
    <property type="match status" value="1"/>
</dbReference>
<keyword evidence="20" id="KW-1185">Reference proteome</keyword>
<dbReference type="OrthoDB" id="7673416at2"/>
<dbReference type="SMART" id="SM00267">
    <property type="entry name" value="GGDEF"/>
    <property type="match status" value="1"/>
</dbReference>
<keyword evidence="9 13" id="KW-1133">Transmembrane helix</keyword>
<dbReference type="Pfam" id="PF00672">
    <property type="entry name" value="HAMP"/>
    <property type="match status" value="1"/>
</dbReference>
<feature type="coiled-coil region" evidence="12">
    <location>
        <begin position="263"/>
        <end position="297"/>
    </location>
</feature>
<dbReference type="SUPFAM" id="SSF55785">
    <property type="entry name" value="PYP-like sensor domain (PAS domain)"/>
    <property type="match status" value="2"/>
</dbReference>
<evidence type="ECO:0000256" key="13">
    <source>
        <dbReference type="SAM" id="Phobius"/>
    </source>
</evidence>
<dbReference type="CDD" id="cd06225">
    <property type="entry name" value="HAMP"/>
    <property type="match status" value="1"/>
</dbReference>
<dbReference type="Gene3D" id="3.20.20.450">
    <property type="entry name" value="EAL domain"/>
    <property type="match status" value="1"/>
</dbReference>
<feature type="transmembrane region" description="Helical" evidence="13">
    <location>
        <begin position="171"/>
        <end position="190"/>
    </location>
</feature>
<dbReference type="GO" id="GO:0016301">
    <property type="term" value="F:kinase activity"/>
    <property type="evidence" value="ECO:0007669"/>
    <property type="project" value="UniProtKB-KW"/>
</dbReference>
<evidence type="ECO:0000259" key="14">
    <source>
        <dbReference type="PROSITE" id="PS50112"/>
    </source>
</evidence>
<dbReference type="InterPro" id="IPR000700">
    <property type="entry name" value="PAS-assoc_C"/>
</dbReference>
<evidence type="ECO:0000256" key="4">
    <source>
        <dbReference type="ARBA" id="ARBA00022679"/>
    </source>
</evidence>
<feature type="domain" description="GGDEF" evidence="18">
    <location>
        <begin position="617"/>
        <end position="750"/>
    </location>
</feature>
<dbReference type="EMBL" id="QMIE01000002">
    <property type="protein sequence ID" value="TVM19356.1"/>
    <property type="molecule type" value="Genomic_DNA"/>
</dbReference>
<dbReference type="InterPro" id="IPR035919">
    <property type="entry name" value="EAL_sf"/>
</dbReference>
<evidence type="ECO:0000256" key="8">
    <source>
        <dbReference type="ARBA" id="ARBA00022840"/>
    </source>
</evidence>
<dbReference type="Pfam" id="PF00563">
    <property type="entry name" value="EAL"/>
    <property type="match status" value="1"/>
</dbReference>
<keyword evidence="4" id="KW-0808">Transferase</keyword>
<organism evidence="19 20">
    <name type="scientific">Oceanidesulfovibrio indonesiensis</name>
    <dbReference type="NCBI Taxonomy" id="54767"/>
    <lineage>
        <taxon>Bacteria</taxon>
        <taxon>Pseudomonadati</taxon>
        <taxon>Thermodesulfobacteriota</taxon>
        <taxon>Desulfovibrionia</taxon>
        <taxon>Desulfovibrionales</taxon>
        <taxon>Desulfovibrionaceae</taxon>
        <taxon>Oceanidesulfovibrio</taxon>
    </lineage>
</organism>
<evidence type="ECO:0000259" key="17">
    <source>
        <dbReference type="PROSITE" id="PS50885"/>
    </source>
</evidence>
<keyword evidence="3" id="KW-0597">Phosphoprotein</keyword>
<keyword evidence="12" id="KW-0175">Coiled coil</keyword>
<dbReference type="Proteomes" id="UP000448292">
    <property type="component" value="Unassembled WGS sequence"/>
</dbReference>
<dbReference type="NCBIfam" id="TIGR00229">
    <property type="entry name" value="sensory_box"/>
    <property type="match status" value="2"/>
</dbReference>
<evidence type="ECO:0000256" key="6">
    <source>
        <dbReference type="ARBA" id="ARBA00022741"/>
    </source>
</evidence>
<keyword evidence="2" id="KW-1003">Cell membrane</keyword>
<dbReference type="Pfam" id="PF13426">
    <property type="entry name" value="PAS_9"/>
    <property type="match status" value="2"/>
</dbReference>
<dbReference type="InterPro" id="IPR000160">
    <property type="entry name" value="GGDEF_dom"/>
</dbReference>